<organism evidence="1 2">
    <name type="scientific">Thelohanellus kitauei</name>
    <name type="common">Myxosporean</name>
    <dbReference type="NCBI Taxonomy" id="669202"/>
    <lineage>
        <taxon>Eukaryota</taxon>
        <taxon>Metazoa</taxon>
        <taxon>Cnidaria</taxon>
        <taxon>Myxozoa</taxon>
        <taxon>Myxosporea</taxon>
        <taxon>Bivalvulida</taxon>
        <taxon>Platysporina</taxon>
        <taxon>Myxobolidae</taxon>
        <taxon>Thelohanellus</taxon>
    </lineage>
</organism>
<evidence type="ECO:0000313" key="2">
    <source>
        <dbReference type="Proteomes" id="UP000031668"/>
    </source>
</evidence>
<dbReference type="Proteomes" id="UP000031668">
    <property type="component" value="Unassembled WGS sequence"/>
</dbReference>
<dbReference type="EMBL" id="JWZT01005348">
    <property type="protein sequence ID" value="KII61297.1"/>
    <property type="molecule type" value="Genomic_DNA"/>
</dbReference>
<gene>
    <name evidence="1" type="ORF">RF11_08475</name>
</gene>
<name>A0A0C2IWP1_THEKT</name>
<dbReference type="AlphaFoldDB" id="A0A0C2IWP1"/>
<protein>
    <submittedName>
        <fullName evidence="1">Uncharacterized protein</fullName>
    </submittedName>
</protein>
<keyword evidence="2" id="KW-1185">Reference proteome</keyword>
<comment type="caution">
    <text evidence="1">The sequence shown here is derived from an EMBL/GenBank/DDBJ whole genome shotgun (WGS) entry which is preliminary data.</text>
</comment>
<proteinExistence type="predicted"/>
<accession>A0A0C2IWP1</accession>
<evidence type="ECO:0000313" key="1">
    <source>
        <dbReference type="EMBL" id="KII61297.1"/>
    </source>
</evidence>
<sequence length="100" mass="11690">MLCGLQYWDLQIRFQASREELLDPRNCIECLSDLIIYVLRQAAENIGCIQWVVPWHSLYNRVMQGDNLVEFGVVVGNIFWIRLEIVKLAWFGFELGSPND</sequence>
<reference evidence="1 2" key="1">
    <citation type="journal article" date="2014" name="Genome Biol. Evol.">
        <title>The genome of the myxosporean Thelohanellus kitauei shows adaptations to nutrient acquisition within its fish host.</title>
        <authorList>
            <person name="Yang Y."/>
            <person name="Xiong J."/>
            <person name="Zhou Z."/>
            <person name="Huo F."/>
            <person name="Miao W."/>
            <person name="Ran C."/>
            <person name="Liu Y."/>
            <person name="Zhang J."/>
            <person name="Feng J."/>
            <person name="Wang M."/>
            <person name="Wang M."/>
            <person name="Wang L."/>
            <person name="Yao B."/>
        </authorList>
    </citation>
    <scope>NUCLEOTIDE SEQUENCE [LARGE SCALE GENOMIC DNA]</scope>
    <source>
        <strain evidence="1">Wuqing</strain>
    </source>
</reference>